<evidence type="ECO:0000256" key="6">
    <source>
        <dbReference type="ARBA" id="ARBA00023170"/>
    </source>
</evidence>
<keyword evidence="6 8" id="KW-0675">Receptor</keyword>
<proteinExistence type="inferred from homology"/>
<evidence type="ECO:0000256" key="9">
    <source>
        <dbReference type="SAM" id="MobiDB-lite"/>
    </source>
</evidence>
<dbReference type="SUPFAM" id="SSF81321">
    <property type="entry name" value="Family A G protein-coupled receptor-like"/>
    <property type="match status" value="1"/>
</dbReference>
<evidence type="ECO:0000256" key="4">
    <source>
        <dbReference type="ARBA" id="ARBA00023040"/>
    </source>
</evidence>
<dbReference type="PANTHER" id="PTHR10489:SF932">
    <property type="entry name" value="G-PROTEIN COUPLED RECEPTORS FAMILY 1 PROFILE DOMAIN-CONTAINING PROTEIN"/>
    <property type="match status" value="1"/>
</dbReference>
<dbReference type="OrthoDB" id="6076970at2759"/>
<evidence type="ECO:0000259" key="11">
    <source>
        <dbReference type="PROSITE" id="PS50262"/>
    </source>
</evidence>
<evidence type="ECO:0000256" key="8">
    <source>
        <dbReference type="RuleBase" id="RU000688"/>
    </source>
</evidence>
<dbReference type="InterPro" id="IPR000276">
    <property type="entry name" value="GPCR_Rhodpsn"/>
</dbReference>
<keyword evidence="3 10" id="KW-1133">Transmembrane helix</keyword>
<keyword evidence="4 8" id="KW-0297">G-protein coupled receptor</keyword>
<name>A0A0B2W1Q9_TOXCA</name>
<dbReference type="PROSITE" id="PS50262">
    <property type="entry name" value="G_PROTEIN_RECEP_F1_2"/>
    <property type="match status" value="1"/>
</dbReference>
<feature type="domain" description="G-protein coupled receptors family 1 profile" evidence="11">
    <location>
        <begin position="56"/>
        <end position="162"/>
    </location>
</feature>
<evidence type="ECO:0000313" key="13">
    <source>
        <dbReference type="Proteomes" id="UP000031036"/>
    </source>
</evidence>
<keyword evidence="2 8" id="KW-0812">Transmembrane</keyword>
<feature type="transmembrane region" description="Helical" evidence="10">
    <location>
        <begin position="187"/>
        <end position="209"/>
    </location>
</feature>
<dbReference type="InterPro" id="IPR050119">
    <property type="entry name" value="CCR1-9-like"/>
</dbReference>
<dbReference type="PANTHER" id="PTHR10489">
    <property type="entry name" value="CELL ADHESION MOLECULE"/>
    <property type="match status" value="1"/>
</dbReference>
<dbReference type="PROSITE" id="PS00237">
    <property type="entry name" value="G_PROTEIN_RECEP_F1_1"/>
    <property type="match status" value="1"/>
</dbReference>
<keyword evidence="5 10" id="KW-0472">Membrane</keyword>
<reference evidence="12 13" key="1">
    <citation type="submission" date="2014-11" db="EMBL/GenBank/DDBJ databases">
        <title>Genetic blueprint of the zoonotic pathogen Toxocara canis.</title>
        <authorList>
            <person name="Zhu X.-Q."/>
            <person name="Korhonen P.K."/>
            <person name="Cai H."/>
            <person name="Young N.D."/>
            <person name="Nejsum P."/>
            <person name="von Samson-Himmelstjerna G."/>
            <person name="Boag P.R."/>
            <person name="Tan P."/>
            <person name="Li Q."/>
            <person name="Min J."/>
            <person name="Yang Y."/>
            <person name="Wang X."/>
            <person name="Fang X."/>
            <person name="Hall R.S."/>
            <person name="Hofmann A."/>
            <person name="Sternberg P.W."/>
            <person name="Jex A.R."/>
            <person name="Gasser R.B."/>
        </authorList>
    </citation>
    <scope>NUCLEOTIDE SEQUENCE [LARGE SCALE GENOMIC DNA]</scope>
    <source>
        <strain evidence="12">PN_DK_2014</strain>
    </source>
</reference>
<dbReference type="Pfam" id="PF00001">
    <property type="entry name" value="7tm_1"/>
    <property type="match status" value="1"/>
</dbReference>
<dbReference type="Proteomes" id="UP000031036">
    <property type="component" value="Unassembled WGS sequence"/>
</dbReference>
<evidence type="ECO:0000256" key="3">
    <source>
        <dbReference type="ARBA" id="ARBA00022989"/>
    </source>
</evidence>
<evidence type="ECO:0000313" key="12">
    <source>
        <dbReference type="EMBL" id="KHN87584.1"/>
    </source>
</evidence>
<evidence type="ECO:0000256" key="7">
    <source>
        <dbReference type="ARBA" id="ARBA00023224"/>
    </source>
</evidence>
<feature type="compositionally biased region" description="Basic and acidic residues" evidence="9">
    <location>
        <begin position="320"/>
        <end position="338"/>
    </location>
</feature>
<gene>
    <name evidence="12" type="primary">C06G4.5</name>
    <name evidence="12" type="ORF">Tcan_07850</name>
</gene>
<sequence>MMSTTSSYLSTMYVSQSEVDSIIIEEEFDDEEYARKVLRLVFSVAYFVLFIFGTVGNGIVIVMIINVMTAMRRSQCRSNSRRINPSSTKHVFIYILGLSIVDLLVIIHLPFLIADLLYGQWLFGKVMCKLYWFGECVNKLLSSFIMTVLSWDRYLAVCSPVKSFSDCGAVLTLYNLVSWSTLTLSSIFFAAHLLVCFNSAANPVLYALINRELRQQHMQAMLKRRRSLSNATNIALDFIGKHSHGFSGLTAPLRHMSESFDNLNNRSAARKRAGTITANLLSSTPLRSTSFGDEAESCAEQLCLVDGTCTYSNENSSLRNDYHKDLPSDGNEEKLENEKRRNLLGSECDDSSFAIRFEATDALL</sequence>
<dbReference type="AlphaFoldDB" id="A0A0B2W1Q9"/>
<comment type="caution">
    <text evidence="12">The sequence shown here is derived from an EMBL/GenBank/DDBJ whole genome shotgun (WGS) entry which is preliminary data.</text>
</comment>
<comment type="subcellular location">
    <subcellularLocation>
        <location evidence="1">Membrane</location>
        <topology evidence="1">Multi-pass membrane protein</topology>
    </subcellularLocation>
</comment>
<dbReference type="GO" id="GO:0016020">
    <property type="term" value="C:membrane"/>
    <property type="evidence" value="ECO:0007669"/>
    <property type="project" value="UniProtKB-SubCell"/>
</dbReference>
<organism evidence="12 13">
    <name type="scientific">Toxocara canis</name>
    <name type="common">Canine roundworm</name>
    <dbReference type="NCBI Taxonomy" id="6265"/>
    <lineage>
        <taxon>Eukaryota</taxon>
        <taxon>Metazoa</taxon>
        <taxon>Ecdysozoa</taxon>
        <taxon>Nematoda</taxon>
        <taxon>Chromadorea</taxon>
        <taxon>Rhabditida</taxon>
        <taxon>Spirurina</taxon>
        <taxon>Ascaridomorpha</taxon>
        <taxon>Ascaridoidea</taxon>
        <taxon>Toxocaridae</taxon>
        <taxon>Toxocara</taxon>
    </lineage>
</organism>
<protein>
    <submittedName>
        <fullName evidence="12">Putative G-protein coupled receptor C06G4.5</fullName>
    </submittedName>
</protein>
<accession>A0A0B2W1Q9</accession>
<dbReference type="GO" id="GO:0004930">
    <property type="term" value="F:G protein-coupled receptor activity"/>
    <property type="evidence" value="ECO:0007669"/>
    <property type="project" value="UniProtKB-KW"/>
</dbReference>
<evidence type="ECO:0000256" key="5">
    <source>
        <dbReference type="ARBA" id="ARBA00023136"/>
    </source>
</evidence>
<dbReference type="InterPro" id="IPR017452">
    <property type="entry name" value="GPCR_Rhodpsn_7TM"/>
</dbReference>
<evidence type="ECO:0000256" key="10">
    <source>
        <dbReference type="SAM" id="Phobius"/>
    </source>
</evidence>
<keyword evidence="13" id="KW-1185">Reference proteome</keyword>
<evidence type="ECO:0000256" key="1">
    <source>
        <dbReference type="ARBA" id="ARBA00004141"/>
    </source>
</evidence>
<dbReference type="PRINTS" id="PR00237">
    <property type="entry name" value="GPCRRHODOPSN"/>
</dbReference>
<dbReference type="Gene3D" id="1.20.1070.10">
    <property type="entry name" value="Rhodopsin 7-helix transmembrane proteins"/>
    <property type="match status" value="2"/>
</dbReference>
<feature type="transmembrane region" description="Helical" evidence="10">
    <location>
        <begin position="91"/>
        <end position="118"/>
    </location>
</feature>
<feature type="transmembrane region" description="Helical" evidence="10">
    <location>
        <begin position="44"/>
        <end position="70"/>
    </location>
</feature>
<dbReference type="STRING" id="6265.A0A0B2W1Q9"/>
<dbReference type="EMBL" id="JPKZ01000401">
    <property type="protein sequence ID" value="KHN87584.1"/>
    <property type="molecule type" value="Genomic_DNA"/>
</dbReference>
<keyword evidence="7 8" id="KW-0807">Transducer</keyword>
<comment type="similarity">
    <text evidence="8">Belongs to the G-protein coupled receptor 1 family.</text>
</comment>
<evidence type="ECO:0000256" key="2">
    <source>
        <dbReference type="ARBA" id="ARBA00022692"/>
    </source>
</evidence>
<feature type="region of interest" description="Disordered" evidence="9">
    <location>
        <begin position="316"/>
        <end position="338"/>
    </location>
</feature>